<accession>A0A2T0B9J2</accession>
<feature type="transmembrane region" description="Helical" evidence="1">
    <location>
        <begin position="71"/>
        <end position="93"/>
    </location>
</feature>
<dbReference type="GO" id="GO:0006508">
    <property type="term" value="P:proteolysis"/>
    <property type="evidence" value="ECO:0007669"/>
    <property type="project" value="UniProtKB-KW"/>
</dbReference>
<dbReference type="EMBL" id="PVXO01000005">
    <property type="protein sequence ID" value="PRR80558.1"/>
    <property type="molecule type" value="Genomic_DNA"/>
</dbReference>
<dbReference type="PANTHER" id="PTHR35797">
    <property type="entry name" value="PROTEASE-RELATED"/>
    <property type="match status" value="1"/>
</dbReference>
<comment type="caution">
    <text evidence="3">The sequence shown here is derived from an EMBL/GenBank/DDBJ whole genome shotgun (WGS) entry which is preliminary data.</text>
</comment>
<dbReference type="RefSeq" id="WP_106062359.1">
    <property type="nucleotide sequence ID" value="NZ_PVXO01000005.1"/>
</dbReference>
<dbReference type="Pfam" id="PF02517">
    <property type="entry name" value="Rce1-like"/>
    <property type="match status" value="1"/>
</dbReference>
<evidence type="ECO:0000256" key="1">
    <source>
        <dbReference type="SAM" id="Phobius"/>
    </source>
</evidence>
<keyword evidence="4" id="KW-1185">Reference proteome</keyword>
<dbReference type="InterPro" id="IPR003675">
    <property type="entry name" value="Rce1/LyrA-like_dom"/>
</dbReference>
<name>A0A2T0B9J2_9CLOT</name>
<feature type="transmembrane region" description="Helical" evidence="1">
    <location>
        <begin position="40"/>
        <end position="59"/>
    </location>
</feature>
<gene>
    <name evidence="3" type="ORF">CLLI_01310</name>
</gene>
<keyword evidence="1" id="KW-0472">Membrane</keyword>
<feature type="transmembrane region" description="Helical" evidence="1">
    <location>
        <begin position="296"/>
        <end position="314"/>
    </location>
</feature>
<keyword evidence="3" id="KW-0645">Protease</keyword>
<feature type="transmembrane region" description="Helical" evidence="1">
    <location>
        <begin position="266"/>
        <end position="284"/>
    </location>
</feature>
<feature type="transmembrane region" description="Helical" evidence="1">
    <location>
        <begin position="212"/>
        <end position="233"/>
    </location>
</feature>
<dbReference type="Proteomes" id="UP000239706">
    <property type="component" value="Unassembled WGS sequence"/>
</dbReference>
<organism evidence="3 4">
    <name type="scientific">Clostridium liquoris</name>
    <dbReference type="NCBI Taxonomy" id="1289519"/>
    <lineage>
        <taxon>Bacteria</taxon>
        <taxon>Bacillati</taxon>
        <taxon>Bacillota</taxon>
        <taxon>Clostridia</taxon>
        <taxon>Eubacteriales</taxon>
        <taxon>Clostridiaceae</taxon>
        <taxon>Clostridium</taxon>
    </lineage>
</organism>
<feature type="domain" description="CAAX prenyl protease 2/Lysostaphin resistance protein A-like" evidence="2">
    <location>
        <begin position="177"/>
        <end position="276"/>
    </location>
</feature>
<keyword evidence="1" id="KW-1133">Transmembrane helix</keyword>
<dbReference type="GO" id="GO:0004175">
    <property type="term" value="F:endopeptidase activity"/>
    <property type="evidence" value="ECO:0007669"/>
    <property type="project" value="UniProtKB-ARBA"/>
</dbReference>
<dbReference type="InterPro" id="IPR042150">
    <property type="entry name" value="MmRce1-like"/>
</dbReference>
<feature type="transmembrane region" description="Helical" evidence="1">
    <location>
        <begin position="139"/>
        <end position="160"/>
    </location>
</feature>
<evidence type="ECO:0000313" key="3">
    <source>
        <dbReference type="EMBL" id="PRR80558.1"/>
    </source>
</evidence>
<protein>
    <submittedName>
        <fullName evidence="3">CAAX amino terminal protease self-immunity</fullName>
    </submittedName>
</protein>
<keyword evidence="3" id="KW-0378">Hydrolase</keyword>
<reference evidence="3 4" key="1">
    <citation type="submission" date="2018-03" db="EMBL/GenBank/DDBJ databases">
        <title>Genome sequence of Clostridium liquoris DSM 100320.</title>
        <authorList>
            <person name="Poehlein A."/>
            <person name="Daniel R."/>
        </authorList>
    </citation>
    <scope>NUCLEOTIDE SEQUENCE [LARGE SCALE GENOMIC DNA]</scope>
    <source>
        <strain evidence="3 4">DSM 100320</strain>
    </source>
</reference>
<sequence>MAEYNFSNKELFIFFIVTFGLTISMGIVMGFAYTKYPLDSFTLTQMYYPSIGVMTALLLNKERRKNLPMKFYGTYLFFTITSILVLLIDIFVFHKNPNAYMDMLLLVGSIILCLIYFADKKEKIYDFGLGLEKNVKASIGYILLFFVLYMCVDFLSALILGNGKKFIDAFINAKKSIVLFYFPGMCILFLGEEYGWRYFLQTALQQRLGKRTGVILLGIIWGIWHLPLNLFYYSPMTPFYSILNQVAGCIGYAIFFGFVYMKTENIWTVSILHCLASGIAPTFNDALGSNVVLSEELVLANLICFCVVYLPFLFTKEYGKDKKEIGITNQGKSI</sequence>
<feature type="transmembrane region" description="Helical" evidence="1">
    <location>
        <begin position="239"/>
        <end position="259"/>
    </location>
</feature>
<keyword evidence="1" id="KW-0812">Transmembrane</keyword>
<dbReference type="AlphaFoldDB" id="A0A2T0B9J2"/>
<feature type="transmembrane region" description="Helical" evidence="1">
    <location>
        <begin position="12"/>
        <end position="34"/>
    </location>
</feature>
<dbReference type="GO" id="GO:0080120">
    <property type="term" value="P:CAAX-box protein maturation"/>
    <property type="evidence" value="ECO:0007669"/>
    <property type="project" value="UniProtKB-ARBA"/>
</dbReference>
<dbReference type="PANTHER" id="PTHR35797:SF1">
    <property type="entry name" value="PROTEASE"/>
    <property type="match status" value="1"/>
</dbReference>
<feature type="transmembrane region" description="Helical" evidence="1">
    <location>
        <begin position="180"/>
        <end position="200"/>
    </location>
</feature>
<feature type="transmembrane region" description="Helical" evidence="1">
    <location>
        <begin position="99"/>
        <end position="118"/>
    </location>
</feature>
<proteinExistence type="predicted"/>
<evidence type="ECO:0000259" key="2">
    <source>
        <dbReference type="Pfam" id="PF02517"/>
    </source>
</evidence>
<evidence type="ECO:0000313" key="4">
    <source>
        <dbReference type="Proteomes" id="UP000239706"/>
    </source>
</evidence>
<dbReference type="OrthoDB" id="9777755at2"/>